<gene>
    <name evidence="3" type="ORF">BWK73_19270</name>
</gene>
<comment type="caution">
    <text evidence="3">The sequence shown here is derived from an EMBL/GenBank/DDBJ whole genome shotgun (WGS) entry which is preliminary data.</text>
</comment>
<protein>
    <submittedName>
        <fullName evidence="3">HIT family protein</fullName>
    </submittedName>
</protein>
<dbReference type="InterPro" id="IPR026026">
    <property type="entry name" value="HIT_Hint"/>
</dbReference>
<dbReference type="Proteomes" id="UP000192491">
    <property type="component" value="Unassembled WGS sequence"/>
</dbReference>
<evidence type="ECO:0000313" key="3">
    <source>
        <dbReference type="EMBL" id="OQX10836.1"/>
    </source>
</evidence>
<organism evidence="3 4">
    <name type="scientific">Thiothrix lacustris</name>
    <dbReference type="NCBI Taxonomy" id="525917"/>
    <lineage>
        <taxon>Bacteria</taxon>
        <taxon>Pseudomonadati</taxon>
        <taxon>Pseudomonadota</taxon>
        <taxon>Gammaproteobacteria</taxon>
        <taxon>Thiotrichales</taxon>
        <taxon>Thiotrichaceae</taxon>
        <taxon>Thiothrix</taxon>
    </lineage>
</organism>
<dbReference type="PROSITE" id="PS51084">
    <property type="entry name" value="HIT_2"/>
    <property type="match status" value="1"/>
</dbReference>
<reference evidence="3 4" key="1">
    <citation type="submission" date="2017-01" db="EMBL/GenBank/DDBJ databases">
        <title>Novel large sulfur bacteria in the metagenomes of groundwater-fed chemosynthetic microbial mats in the Lake Huron basin.</title>
        <authorList>
            <person name="Sharrar A.M."/>
            <person name="Flood B.E."/>
            <person name="Bailey J.V."/>
            <person name="Jones D.S."/>
            <person name="Biddanda B."/>
            <person name="Ruberg S.A."/>
            <person name="Marcus D.N."/>
            <person name="Dick G.J."/>
        </authorList>
    </citation>
    <scope>NUCLEOTIDE SEQUENCE [LARGE SCALE GENOMIC DNA]</scope>
    <source>
        <strain evidence="3">A8</strain>
    </source>
</reference>
<dbReference type="SUPFAM" id="SSF54197">
    <property type="entry name" value="HIT-like"/>
    <property type="match status" value="1"/>
</dbReference>
<dbReference type="PIRSF" id="PIRSF000714">
    <property type="entry name" value="HIT"/>
    <property type="match status" value="1"/>
</dbReference>
<dbReference type="EMBL" id="MTEJ01000103">
    <property type="protein sequence ID" value="OQX10836.1"/>
    <property type="molecule type" value="Genomic_DNA"/>
</dbReference>
<evidence type="ECO:0000256" key="1">
    <source>
        <dbReference type="PROSITE-ProRule" id="PRU00464"/>
    </source>
</evidence>
<dbReference type="Gene3D" id="3.30.428.10">
    <property type="entry name" value="HIT-like"/>
    <property type="match status" value="1"/>
</dbReference>
<dbReference type="Pfam" id="PF01230">
    <property type="entry name" value="HIT"/>
    <property type="match status" value="1"/>
</dbReference>
<accession>A0A1Y1QQ02</accession>
<proteinExistence type="predicted"/>
<dbReference type="InterPro" id="IPR011146">
    <property type="entry name" value="HIT-like"/>
</dbReference>
<evidence type="ECO:0000259" key="2">
    <source>
        <dbReference type="PROSITE" id="PS51084"/>
    </source>
</evidence>
<sequence length="136" mass="15616">MTPAFSLHPQLAQDTYVVTDLPLCRVLLMNEARYPWCILVPRRAQCREIHDLSVSERTQLWAESDQMSSVLMALFQPDKLNMAALGNMVPQLHVHHIARFQTDAAWPAPVWGKFPPQAYDPEAARLRIQTLQEVLR</sequence>
<feature type="domain" description="HIT" evidence="2">
    <location>
        <begin position="4"/>
        <end position="106"/>
    </location>
</feature>
<evidence type="ECO:0000313" key="4">
    <source>
        <dbReference type="Proteomes" id="UP000192491"/>
    </source>
</evidence>
<dbReference type="AlphaFoldDB" id="A0A1Y1QQ02"/>
<dbReference type="InterPro" id="IPR036265">
    <property type="entry name" value="HIT-like_sf"/>
</dbReference>
<comment type="caution">
    <text evidence="1">Lacks conserved residue(s) required for the propagation of feature annotation.</text>
</comment>
<name>A0A1Y1QQ02_9GAMM</name>
<dbReference type="GO" id="GO:0003824">
    <property type="term" value="F:catalytic activity"/>
    <property type="evidence" value="ECO:0007669"/>
    <property type="project" value="InterPro"/>
</dbReference>